<reference evidence="1 2" key="1">
    <citation type="submission" date="2015-11" db="EMBL/GenBank/DDBJ databases">
        <title>Genomic analysis of 38 Legionella species identifies large and diverse effector repertoires.</title>
        <authorList>
            <person name="Burstein D."/>
            <person name="Amaro F."/>
            <person name="Zusman T."/>
            <person name="Lifshitz Z."/>
            <person name="Cohen O."/>
            <person name="Gilbert J.A."/>
            <person name="Pupko T."/>
            <person name="Shuman H.A."/>
            <person name="Segal G."/>
        </authorList>
    </citation>
    <scope>NUCLEOTIDE SEQUENCE [LARGE SCALE GENOMIC DNA]</scope>
    <source>
        <strain evidence="1 2">PX-1-G2-E2</strain>
    </source>
</reference>
<evidence type="ECO:0000313" key="1">
    <source>
        <dbReference type="EMBL" id="KTD30436.1"/>
    </source>
</evidence>
<dbReference type="RefSeq" id="WP_133140979.1">
    <property type="nucleotide sequence ID" value="NZ_CAAAIB010000007.1"/>
</dbReference>
<organism evidence="1 2">
    <name type="scientific">Legionella maceachernii</name>
    <dbReference type="NCBI Taxonomy" id="466"/>
    <lineage>
        <taxon>Bacteria</taxon>
        <taxon>Pseudomonadati</taxon>
        <taxon>Pseudomonadota</taxon>
        <taxon>Gammaproteobacteria</taxon>
        <taxon>Legionellales</taxon>
        <taxon>Legionellaceae</taxon>
        <taxon>Legionella</taxon>
    </lineage>
</organism>
<evidence type="ECO:0000313" key="2">
    <source>
        <dbReference type="Proteomes" id="UP000054908"/>
    </source>
</evidence>
<dbReference type="EMBL" id="LNYL01000016">
    <property type="protein sequence ID" value="KTD30436.1"/>
    <property type="molecule type" value="Genomic_DNA"/>
</dbReference>
<name>A0A0W0WDI2_9GAMM</name>
<dbReference type="PATRIC" id="fig|466.6.peg.668"/>
<proteinExistence type="predicted"/>
<comment type="caution">
    <text evidence="1">The sequence shown here is derived from an EMBL/GenBank/DDBJ whole genome shotgun (WGS) entry which is preliminary data.</text>
</comment>
<dbReference type="AlphaFoldDB" id="A0A0W0WDI2"/>
<protein>
    <submittedName>
        <fullName evidence="1">Uncharacterized protein</fullName>
    </submittedName>
</protein>
<dbReference type="Proteomes" id="UP000054908">
    <property type="component" value="Unassembled WGS sequence"/>
</dbReference>
<sequence length="328" mass="38293">MLEYTAYDLFKMLRPTSNSSPTLFPKLKSFTYLLENSGLKVSSEEKVNPWLYFYNEKTERLMLIQPPVYYAGQKDMDTVIEFLIKKKVLPKKCPQVVLCALGEDDNFPGTNIKYGPRATFWHFSEFALNSDADYYEEVWSWNSSTRLEPYSLSVFMRIFRYLEYLCGEYNVFSRSPKSEINGQHYEDFAKVLDKQAKADLKKLESFERPVTLERIQQVVKSDNDLIRILQITQETALKDISESKYLRRELLRFKEIYTLRTEQGINYLGIFGLFGSFTAQEKLHAVTKFLEDETQPLEEAAEQGELGKLITAYLEAKKQPVQNYNLSS</sequence>
<keyword evidence="2" id="KW-1185">Reference proteome</keyword>
<accession>A0A0W0WDI2</accession>
<gene>
    <name evidence="1" type="ORF">Lmac_0620</name>
</gene>